<proteinExistence type="inferred from homology"/>
<feature type="transmembrane region" description="Helical" evidence="13">
    <location>
        <begin position="227"/>
        <end position="246"/>
    </location>
</feature>
<keyword evidence="12" id="KW-0170">Cobalt</keyword>
<feature type="compositionally biased region" description="Basic and acidic residues" evidence="14">
    <location>
        <begin position="60"/>
        <end position="69"/>
    </location>
</feature>
<feature type="transmembrane region" description="Helical" evidence="13">
    <location>
        <begin position="295"/>
        <end position="320"/>
    </location>
</feature>
<dbReference type="GO" id="GO:0046583">
    <property type="term" value="F:monoatomic cation efflux transmembrane transporter activity"/>
    <property type="evidence" value="ECO:0007669"/>
    <property type="project" value="TreeGrafter"/>
</dbReference>
<reference evidence="16 17" key="1">
    <citation type="journal article" date="2011" name="J. Bacteriol.">
        <title>Complete genome sequence and updated annotation of Desulfovibrio alaskensis G20.</title>
        <authorList>
            <person name="Hauser L.J."/>
            <person name="Land M.L."/>
            <person name="Brown S.D."/>
            <person name="Larimer F."/>
            <person name="Keller K.L."/>
            <person name="Rapp-Giles B.J."/>
            <person name="Price M.N."/>
            <person name="Lin M."/>
            <person name="Bruce D.C."/>
            <person name="Detter J.C."/>
            <person name="Tapia R."/>
            <person name="Han C.S."/>
            <person name="Goodwin L.A."/>
            <person name="Cheng J.F."/>
            <person name="Pitluck S."/>
            <person name="Copeland A."/>
            <person name="Lucas S."/>
            <person name="Nolan M."/>
            <person name="Lapidus A.L."/>
            <person name="Palumbo A.V."/>
            <person name="Wall J.D."/>
        </authorList>
    </citation>
    <scope>NUCLEOTIDE SEQUENCE [LARGE SCALE GENOMIC DNA]</scope>
    <source>
        <strain evidence="17">ATCC BAA 1058 / DSM 17464 / G20</strain>
    </source>
</reference>
<keyword evidence="17" id="KW-1185">Reference proteome</keyword>
<keyword evidence="8 13" id="KW-1133">Transmembrane helix</keyword>
<evidence type="ECO:0000256" key="2">
    <source>
        <dbReference type="ARBA" id="ARBA00004651"/>
    </source>
</evidence>
<keyword evidence="15" id="KW-0732">Signal</keyword>
<feature type="transmembrane region" description="Helical" evidence="13">
    <location>
        <begin position="142"/>
        <end position="171"/>
    </location>
</feature>
<evidence type="ECO:0000256" key="6">
    <source>
        <dbReference type="ARBA" id="ARBA00022596"/>
    </source>
</evidence>
<name>Q316R0_OLEA2</name>
<evidence type="ECO:0000256" key="10">
    <source>
        <dbReference type="ARBA" id="ARBA00023112"/>
    </source>
</evidence>
<comment type="function">
    <text evidence="1">Efflux system for nickel and cobalt.</text>
</comment>
<evidence type="ECO:0000256" key="14">
    <source>
        <dbReference type="SAM" id="MobiDB-lite"/>
    </source>
</evidence>
<dbReference type="eggNOG" id="COG2215">
    <property type="taxonomic scope" value="Bacteria"/>
</dbReference>
<feature type="region of interest" description="Disordered" evidence="14">
    <location>
        <begin position="27"/>
        <end position="92"/>
    </location>
</feature>
<feature type="signal peptide" evidence="15">
    <location>
        <begin position="1"/>
        <end position="22"/>
    </location>
</feature>
<evidence type="ECO:0000313" key="16">
    <source>
        <dbReference type="EMBL" id="ABB37086.1"/>
    </source>
</evidence>
<keyword evidence="6" id="KW-0533">Nickel</keyword>
<accession>Q316R0</accession>
<evidence type="ECO:0000256" key="11">
    <source>
        <dbReference type="ARBA" id="ARBA00023136"/>
    </source>
</evidence>
<keyword evidence="11 13" id="KW-0472">Membrane</keyword>
<dbReference type="KEGG" id="dde:Dde_0285"/>
<keyword evidence="5" id="KW-1003">Cell membrane</keyword>
<dbReference type="GO" id="GO:0032025">
    <property type="term" value="P:response to cobalt ion"/>
    <property type="evidence" value="ECO:0007669"/>
    <property type="project" value="TreeGrafter"/>
</dbReference>
<keyword evidence="10" id="KW-0921">Nickel transport</keyword>
<keyword evidence="4 13" id="KW-0813">Transport</keyword>
<evidence type="ECO:0000256" key="4">
    <source>
        <dbReference type="ARBA" id="ARBA00022448"/>
    </source>
</evidence>
<gene>
    <name evidence="16" type="ordered locus">Dde_0285</name>
</gene>
<keyword evidence="9" id="KW-0406">Ion transport</keyword>
<dbReference type="RefSeq" id="WP_011366432.1">
    <property type="nucleotide sequence ID" value="NC_007519.1"/>
</dbReference>
<dbReference type="GO" id="GO:0006824">
    <property type="term" value="P:cobalt ion transport"/>
    <property type="evidence" value="ECO:0007669"/>
    <property type="project" value="UniProtKB-KW"/>
</dbReference>
<dbReference type="Pfam" id="PF03824">
    <property type="entry name" value="NicO"/>
    <property type="match status" value="1"/>
</dbReference>
<dbReference type="PANTHER" id="PTHR40659:SF1">
    <property type="entry name" value="NICKEL_COBALT EFFLUX SYSTEM RCNA"/>
    <property type="match status" value="1"/>
</dbReference>
<dbReference type="GO" id="GO:0010045">
    <property type="term" value="P:response to nickel cation"/>
    <property type="evidence" value="ECO:0007669"/>
    <property type="project" value="TreeGrafter"/>
</dbReference>
<dbReference type="AlphaFoldDB" id="Q316R0"/>
<evidence type="ECO:0000256" key="9">
    <source>
        <dbReference type="ARBA" id="ARBA00023065"/>
    </source>
</evidence>
<sequence>MVLKRVFPAVVAVCLLACAAHASPFTGSGGNARGPASESGFFALEPPAGQVSGADGQHAAPKEARDAAERGTGGGFTGGRGHQHAPAAVSGADAGQGVEPFFTPPPLYNRIISLSTRAQHYLRGQMVSFASGIKESPYGTSFWLFLAVSFVYGVVHAIGPGHGKAVVFCYFLGRSGGISRGLLMGNLLTSVHVLSAAVLVFAAHLLFEQGAARGIHGVSGPVQRFSYGIIMLVGAAMLLHALYELFSGRLGGRVRQATAECPAGYGSLTAVSVLAGLVPCPAAVLILTFARGLDITQAGVLALVALALGMGLTTSAFGLLSMVSRRVLLHSTGRSTRAVVAGYALLSVTGALAVTLLGFIMYTGSV</sequence>
<comment type="similarity">
    <text evidence="13">Belongs to the NiCoT transporter (TC 2.A.52) family.</text>
</comment>
<evidence type="ECO:0000256" key="1">
    <source>
        <dbReference type="ARBA" id="ARBA00002510"/>
    </source>
</evidence>
<keyword evidence="3" id="KW-0171">Cobalt transport</keyword>
<feature type="transmembrane region" description="Helical" evidence="13">
    <location>
        <begin position="183"/>
        <end position="207"/>
    </location>
</feature>
<evidence type="ECO:0000256" key="15">
    <source>
        <dbReference type="SAM" id="SignalP"/>
    </source>
</evidence>
<evidence type="ECO:0000313" key="17">
    <source>
        <dbReference type="Proteomes" id="UP000002710"/>
    </source>
</evidence>
<evidence type="ECO:0000256" key="7">
    <source>
        <dbReference type="ARBA" id="ARBA00022692"/>
    </source>
</evidence>
<protein>
    <recommendedName>
        <fullName evidence="13">Nickel/cobalt efflux system</fullName>
    </recommendedName>
</protein>
<evidence type="ECO:0000256" key="13">
    <source>
        <dbReference type="RuleBase" id="RU362101"/>
    </source>
</evidence>
<dbReference type="InterPro" id="IPR011541">
    <property type="entry name" value="Ni/Co_transpt_high_affinity"/>
</dbReference>
<dbReference type="GO" id="GO:0015099">
    <property type="term" value="F:nickel cation transmembrane transporter activity"/>
    <property type="evidence" value="ECO:0007669"/>
    <property type="project" value="UniProtKB-UniRule"/>
</dbReference>
<dbReference type="PANTHER" id="PTHR40659">
    <property type="entry name" value="NICKEL/COBALT EFFLUX SYSTEM RCNA"/>
    <property type="match status" value="1"/>
</dbReference>
<dbReference type="Proteomes" id="UP000002710">
    <property type="component" value="Chromosome"/>
</dbReference>
<keyword evidence="7 13" id="KW-0812">Transmembrane</keyword>
<dbReference type="EMBL" id="CP000112">
    <property type="protein sequence ID" value="ABB37086.1"/>
    <property type="molecule type" value="Genomic_DNA"/>
</dbReference>
<dbReference type="GO" id="GO:0005886">
    <property type="term" value="C:plasma membrane"/>
    <property type="evidence" value="ECO:0007669"/>
    <property type="project" value="UniProtKB-SubCell"/>
</dbReference>
<dbReference type="HOGENOM" id="CLU_058605_0_2_7"/>
<feature type="transmembrane region" description="Helical" evidence="13">
    <location>
        <begin position="340"/>
        <end position="362"/>
    </location>
</feature>
<organism evidence="16 17">
    <name type="scientific">Oleidesulfovibrio alaskensis (strain ATCC BAA-1058 / DSM 17464 / G20)</name>
    <name type="common">Desulfovibrio alaskensis</name>
    <dbReference type="NCBI Taxonomy" id="207559"/>
    <lineage>
        <taxon>Bacteria</taxon>
        <taxon>Pseudomonadati</taxon>
        <taxon>Thermodesulfobacteriota</taxon>
        <taxon>Desulfovibrionia</taxon>
        <taxon>Desulfovibrionales</taxon>
        <taxon>Desulfovibrionaceae</taxon>
        <taxon>Oleidesulfovibrio</taxon>
    </lineage>
</organism>
<evidence type="ECO:0000256" key="8">
    <source>
        <dbReference type="ARBA" id="ARBA00022989"/>
    </source>
</evidence>
<feature type="transmembrane region" description="Helical" evidence="13">
    <location>
        <begin position="267"/>
        <end position="289"/>
    </location>
</feature>
<dbReference type="STRING" id="207559.Dde_0285"/>
<comment type="subcellular location">
    <subcellularLocation>
        <location evidence="2 13">Cell membrane</location>
        <topology evidence="2 13">Multi-pass membrane protein</topology>
    </subcellularLocation>
</comment>
<feature type="compositionally biased region" description="Gly residues" evidence="14">
    <location>
        <begin position="71"/>
        <end position="80"/>
    </location>
</feature>
<evidence type="ECO:0000256" key="5">
    <source>
        <dbReference type="ARBA" id="ARBA00022475"/>
    </source>
</evidence>
<evidence type="ECO:0000256" key="3">
    <source>
        <dbReference type="ARBA" id="ARBA00022426"/>
    </source>
</evidence>
<evidence type="ECO:0000256" key="12">
    <source>
        <dbReference type="ARBA" id="ARBA00023285"/>
    </source>
</evidence>
<dbReference type="InterPro" id="IPR051224">
    <property type="entry name" value="NiCoT_RcnA"/>
</dbReference>
<feature type="chain" id="PRO_5004220189" description="Nickel/cobalt efflux system" evidence="15">
    <location>
        <begin position="23"/>
        <end position="366"/>
    </location>
</feature>